<dbReference type="NCBIfam" id="TIGR02217">
    <property type="entry name" value="chp_TIGR02217"/>
    <property type="match status" value="1"/>
</dbReference>
<dbReference type="OrthoDB" id="1685145at2"/>
<evidence type="ECO:0000313" key="5">
    <source>
        <dbReference type="Proteomes" id="UP000216991"/>
    </source>
</evidence>
<dbReference type="InterPro" id="IPR011740">
    <property type="entry name" value="DUF2460"/>
</dbReference>
<proteinExistence type="predicted"/>
<evidence type="ECO:0000259" key="2">
    <source>
        <dbReference type="Pfam" id="PF23844"/>
    </source>
</evidence>
<reference evidence="4 5" key="1">
    <citation type="submission" date="2017-07" db="EMBL/GenBank/DDBJ databases">
        <title>Sandarakinorhabdus cyanobacteriorum sp. nov., a novel bacterium isolated from cyanobacterial aggregates in a eutrophic lake.</title>
        <authorList>
            <person name="Cai H."/>
        </authorList>
    </citation>
    <scope>NUCLEOTIDE SEQUENCE [LARGE SCALE GENOMIC DNA]</scope>
    <source>
        <strain evidence="4 5">TH057</strain>
    </source>
</reference>
<dbReference type="InterPro" id="IPR057102">
    <property type="entry name" value="NCTSP_N"/>
</dbReference>
<dbReference type="Pfam" id="PF09343">
    <property type="entry name" value="DUF2460"/>
    <property type="match status" value="1"/>
</dbReference>
<protein>
    <recommendedName>
        <fullName evidence="6">TIGR02217 family protein</fullName>
    </recommendedName>
</protein>
<sequence>MRWWLAGPDDRGRTRWIRRFDPSFWLVDFPRPMMASVTTEGDETLVVDVEFQRRADLAGLIWESADRWSHPLCALTTRRDYRGLVWRFRWQSSGAVLPLDAVNGPVLTIEGRDAGGRLRTWYVRLWNYAVGSPADAEIALDFDALAGGFLLPGEADPVWAGDIDRLFISLVPPGHDGVDAPLPAVAQGQVRLTNLLVDGDGAVLPAGEPGLPPHDWRLCTAYDDLYNQTPERILTQALLLGWRGAITHYLGMSHFMALQPDGAGGYVVDPARPLCGPAMAWHRDFLARAHQLGFAPILSLSMELFAAHCPADWAQRDATGAMGLTGWVPPSALLSPCQTQAQAWLCSVVAAAMALLPAGAAPAFQVGEPWWWVGPDDRPCLYDAATAARWQLETGSPPPAMLDVKGSKSAAEQAYLDWCGARLAEATAGMVAAAPAGTVSHLLFYAPQVLLADRPDLARANMPAAWAHPAFDVLQLEDYTFVTTANQAGQARARAAVAGALGYPPTQQHYLAGFVLNASDAQVHWPLIADAAAGSAASQVFIWAWPQVARDGFTPFALDDEGDAAMPAFHDVRFPLELGFGATGGPGFSTQVVVTGSGAEQRNADWADARLEFDAGVGIRSEADLERLVSFFRARRGQAHGFRFLDPLDNSSAADGGAPAATDQFLGQGSGSTTRFALVKTYADAGVEDAQLRRITRPWPDSVRVAVAGVEQVAGWSVAPGGHIDFAEPPPAGAAVTAGYRFDVPVRFAADRIEVSIAGWRAGELPSVPLIEIRED</sequence>
<comment type="caution">
    <text evidence="4">The sequence shown here is derived from an EMBL/GenBank/DDBJ whole genome shotgun (WGS) entry which is preliminary data.</text>
</comment>
<evidence type="ECO:0000313" key="4">
    <source>
        <dbReference type="EMBL" id="OYQ27679.1"/>
    </source>
</evidence>
<dbReference type="Proteomes" id="UP000216991">
    <property type="component" value="Unassembled WGS sequence"/>
</dbReference>
<evidence type="ECO:0000259" key="1">
    <source>
        <dbReference type="Pfam" id="PF09343"/>
    </source>
</evidence>
<dbReference type="InterPro" id="IPR057122">
    <property type="entry name" value="TIM-barrel_NCTSP"/>
</dbReference>
<accession>A0A255YEP4</accession>
<feature type="domain" description="Non-contractile tail sheath TIM barrel" evidence="3">
    <location>
        <begin position="212"/>
        <end position="553"/>
    </location>
</feature>
<evidence type="ECO:0000259" key="3">
    <source>
        <dbReference type="Pfam" id="PF23845"/>
    </source>
</evidence>
<evidence type="ECO:0008006" key="6">
    <source>
        <dbReference type="Google" id="ProtNLM"/>
    </source>
</evidence>
<feature type="domain" description="Non-contractile tail sheath N-terminal" evidence="2">
    <location>
        <begin position="17"/>
        <end position="207"/>
    </location>
</feature>
<name>A0A255YEP4_9SPHN</name>
<organism evidence="4 5">
    <name type="scientific">Sandarakinorhabdus cyanobacteriorum</name>
    <dbReference type="NCBI Taxonomy" id="1981098"/>
    <lineage>
        <taxon>Bacteria</taxon>
        <taxon>Pseudomonadati</taxon>
        <taxon>Pseudomonadota</taxon>
        <taxon>Alphaproteobacteria</taxon>
        <taxon>Sphingomonadales</taxon>
        <taxon>Sphingosinicellaceae</taxon>
        <taxon>Sandarakinorhabdus</taxon>
    </lineage>
</organism>
<dbReference type="AlphaFoldDB" id="A0A255YEP4"/>
<dbReference type="EMBL" id="NOXT01000113">
    <property type="protein sequence ID" value="OYQ27679.1"/>
    <property type="molecule type" value="Genomic_DNA"/>
</dbReference>
<dbReference type="Pfam" id="PF23845">
    <property type="entry name" value="TIM-barrel_NCTSP"/>
    <property type="match status" value="1"/>
</dbReference>
<dbReference type="RefSeq" id="WP_094473991.1">
    <property type="nucleotide sequence ID" value="NZ_NOXT01000113.1"/>
</dbReference>
<feature type="domain" description="DUF2460" evidence="1">
    <location>
        <begin position="570"/>
        <end position="774"/>
    </location>
</feature>
<keyword evidence="5" id="KW-1185">Reference proteome</keyword>
<gene>
    <name evidence="4" type="ORF">CHU93_10475</name>
</gene>
<dbReference type="Pfam" id="PF23844">
    <property type="entry name" value="NCTSP_N"/>
    <property type="match status" value="1"/>
</dbReference>